<keyword evidence="4" id="KW-1185">Reference proteome</keyword>
<evidence type="ECO:0000256" key="1">
    <source>
        <dbReference type="SAM" id="SignalP"/>
    </source>
</evidence>
<comment type="caution">
    <text evidence="3">The sequence shown here is derived from an EMBL/GenBank/DDBJ whole genome shotgun (WGS) entry which is preliminary data.</text>
</comment>
<dbReference type="Proteomes" id="UP000014975">
    <property type="component" value="Unassembled WGS sequence"/>
</dbReference>
<sequence length="302" mass="33447">MNKLLLCLIALCVLFSGQALAGTSGQIGKKGKIKYRWNQIIPNDTGQEVNDLHISLKQEETDVHFTGIWAKCDQFTTLKGKLVGDHNAEMNLSGGTLAPRNTAIVGFIVDMNKKNNIWVSWDWTRDTVPIPMAKKKVGAVVRDPVKIPKSSGEIRTLADGQGDDGDVDDFIHKIIIYNDFEATDIWLEHFNLLASMTYYDELSAIDFSVATNAVDSPVVIPIGGSWTYDFETIGPYWGGHIYFDFTIAYLADPFAADPEIYRTQIVGDHPVPTPEPATALLLGAGLVGLLRLNRRRRHQGDS</sequence>
<evidence type="ECO:0000313" key="3">
    <source>
        <dbReference type="EMBL" id="EPR32916.1"/>
    </source>
</evidence>
<dbReference type="EMBL" id="ATHI01000026">
    <property type="protein sequence ID" value="EPR32916.1"/>
    <property type="molecule type" value="Genomic_DNA"/>
</dbReference>
<dbReference type="NCBIfam" id="TIGR02595">
    <property type="entry name" value="PEP_CTERM"/>
    <property type="match status" value="1"/>
</dbReference>
<gene>
    <name evidence="3" type="ORF">dsat_0357</name>
</gene>
<dbReference type="AlphaFoldDB" id="S7T8J8"/>
<name>S7T8J8_9BACT</name>
<dbReference type="RefSeq" id="WP_020887051.1">
    <property type="nucleotide sequence ID" value="NZ_ATHI01000026.1"/>
</dbReference>
<evidence type="ECO:0000259" key="2">
    <source>
        <dbReference type="Pfam" id="PF07589"/>
    </source>
</evidence>
<protein>
    <submittedName>
        <fullName evidence="3">PEP motif putative anchor domain protein</fullName>
    </submittedName>
</protein>
<organism evidence="3 4">
    <name type="scientific">Alkalidesulfovibrio alkalitolerans DSM 16529</name>
    <dbReference type="NCBI Taxonomy" id="1121439"/>
    <lineage>
        <taxon>Bacteria</taxon>
        <taxon>Pseudomonadati</taxon>
        <taxon>Thermodesulfobacteriota</taxon>
        <taxon>Desulfovibrionia</taxon>
        <taxon>Desulfovibrionales</taxon>
        <taxon>Desulfovibrionaceae</taxon>
        <taxon>Alkalidesulfovibrio</taxon>
    </lineage>
</organism>
<reference evidence="3 4" key="1">
    <citation type="journal article" date="2013" name="Genome Announc.">
        <title>Draft genome sequences for three mercury-methylating, sulfate-reducing bacteria.</title>
        <authorList>
            <person name="Brown S.D."/>
            <person name="Hurt R.A.Jr."/>
            <person name="Gilmour C.C."/>
            <person name="Elias D.A."/>
        </authorList>
    </citation>
    <scope>NUCLEOTIDE SEQUENCE [LARGE SCALE GENOMIC DNA]</scope>
    <source>
        <strain evidence="3 4">DSM 16529</strain>
    </source>
</reference>
<dbReference type="Pfam" id="PF07589">
    <property type="entry name" value="PEP-CTERM"/>
    <property type="match status" value="1"/>
</dbReference>
<feature type="domain" description="Ice-binding protein C-terminal" evidence="2">
    <location>
        <begin position="272"/>
        <end position="295"/>
    </location>
</feature>
<feature type="chain" id="PRO_5004544450" evidence="1">
    <location>
        <begin position="22"/>
        <end position="302"/>
    </location>
</feature>
<keyword evidence="1" id="KW-0732">Signal</keyword>
<dbReference type="InterPro" id="IPR013424">
    <property type="entry name" value="Ice-binding_C"/>
</dbReference>
<feature type="signal peptide" evidence="1">
    <location>
        <begin position="1"/>
        <end position="21"/>
    </location>
</feature>
<proteinExistence type="predicted"/>
<evidence type="ECO:0000313" key="4">
    <source>
        <dbReference type="Proteomes" id="UP000014975"/>
    </source>
</evidence>
<accession>S7T8J8</accession>